<feature type="domain" description="B30.2/SPRY" evidence="4">
    <location>
        <begin position="231"/>
        <end position="426"/>
    </location>
</feature>
<dbReference type="InterPro" id="IPR006574">
    <property type="entry name" value="PRY"/>
</dbReference>
<name>A0AAW0PV48_9GOBI</name>
<evidence type="ECO:0000256" key="1">
    <source>
        <dbReference type="ARBA" id="ARBA00022723"/>
    </source>
</evidence>
<dbReference type="InterPro" id="IPR003879">
    <property type="entry name" value="Butyrophylin_SPRY"/>
</dbReference>
<protein>
    <recommendedName>
        <fullName evidence="4">B30.2/SPRY domain-containing protein</fullName>
    </recommendedName>
</protein>
<dbReference type="SMART" id="SM00449">
    <property type="entry name" value="SPRY"/>
    <property type="match status" value="1"/>
</dbReference>
<sequence length="426" mass="47406">MDTIVSSRSNGSWTQGRLISTWTISRPRGSNLPNTGERSAYAVQRALFTICSTSIPRLSGTQAGANLTCPLLIPRMTLRTTNLGLFMSPRMTLKGKEWSRIGHSLGPSLTFSEDDIANFDREQKKPAEDSTSALPAFGLPSVVGKAAVWQGVSSGNAMPGLSPMILGCLVWIIVECLSVLPVAVSGLVDKRPRSRRSQNLRSTGWIMLDLSGSHQDSESTVSSTTVSLNTEFFLKQIVFSLELWSCNFCDLTLDPNTAYRKLKLSDNNKKVTRMREEQEYPDHQDRFDRWPQLLCVSDLTGRCYWEVQWSGGVFISVSYRRIGRKGDSYDSAFGYNDQSWSLDCSKDGFSVWHKRKRTPLSEPRSSSGTIGVLVDCPAGSLSFYTVSSDRLTHLHTFNTTFTQPLVPGFWLWYDSSVSLCASTHSL</sequence>
<evidence type="ECO:0000256" key="2">
    <source>
        <dbReference type="ARBA" id="ARBA00022771"/>
    </source>
</evidence>
<dbReference type="EMBL" id="JBBPFD010000004">
    <property type="protein sequence ID" value="KAK7930439.1"/>
    <property type="molecule type" value="Genomic_DNA"/>
</dbReference>
<accession>A0AAW0PV48</accession>
<dbReference type="CDD" id="cd16040">
    <property type="entry name" value="SPRY_PRY_SNTX"/>
    <property type="match status" value="1"/>
</dbReference>
<dbReference type="PANTHER" id="PTHR25465:SF5">
    <property type="entry name" value="E3 UBIQUITIN_ISG15 LIGASE TRIM25-RELATED"/>
    <property type="match status" value="1"/>
</dbReference>
<evidence type="ECO:0000313" key="5">
    <source>
        <dbReference type="EMBL" id="KAK7930439.1"/>
    </source>
</evidence>
<dbReference type="GO" id="GO:0005737">
    <property type="term" value="C:cytoplasm"/>
    <property type="evidence" value="ECO:0007669"/>
    <property type="project" value="UniProtKB-ARBA"/>
</dbReference>
<dbReference type="InterPro" id="IPR003877">
    <property type="entry name" value="SPRY_dom"/>
</dbReference>
<reference evidence="6" key="1">
    <citation type="submission" date="2024-04" db="EMBL/GenBank/DDBJ databases">
        <title>Salinicola lusitanus LLJ914,a marine bacterium isolated from the Okinawa Trough.</title>
        <authorList>
            <person name="Li J."/>
        </authorList>
    </citation>
    <scope>NUCLEOTIDE SEQUENCE [LARGE SCALE GENOMIC DNA]</scope>
</reference>
<organism evidence="5 6">
    <name type="scientific">Mugilogobius chulae</name>
    <name type="common">yellowstripe goby</name>
    <dbReference type="NCBI Taxonomy" id="88201"/>
    <lineage>
        <taxon>Eukaryota</taxon>
        <taxon>Metazoa</taxon>
        <taxon>Chordata</taxon>
        <taxon>Craniata</taxon>
        <taxon>Vertebrata</taxon>
        <taxon>Euteleostomi</taxon>
        <taxon>Actinopterygii</taxon>
        <taxon>Neopterygii</taxon>
        <taxon>Teleostei</taxon>
        <taxon>Neoteleostei</taxon>
        <taxon>Acanthomorphata</taxon>
        <taxon>Gobiaria</taxon>
        <taxon>Gobiiformes</taxon>
        <taxon>Gobioidei</taxon>
        <taxon>Gobiidae</taxon>
        <taxon>Gobionellinae</taxon>
        <taxon>Mugilogobius</taxon>
    </lineage>
</organism>
<dbReference type="InterPro" id="IPR013320">
    <property type="entry name" value="ConA-like_dom_sf"/>
</dbReference>
<keyword evidence="3" id="KW-0862">Zinc</keyword>
<dbReference type="SMART" id="SM00589">
    <property type="entry name" value="PRY"/>
    <property type="match status" value="1"/>
</dbReference>
<dbReference type="InterPro" id="IPR051051">
    <property type="entry name" value="E3_ubiq-ligase_TRIM/RNF"/>
</dbReference>
<proteinExistence type="predicted"/>
<dbReference type="Pfam" id="PF00622">
    <property type="entry name" value="SPRY"/>
    <property type="match status" value="1"/>
</dbReference>
<dbReference type="InterPro" id="IPR001870">
    <property type="entry name" value="B30.2/SPRY"/>
</dbReference>
<evidence type="ECO:0000313" key="6">
    <source>
        <dbReference type="Proteomes" id="UP001460270"/>
    </source>
</evidence>
<keyword evidence="6" id="KW-1185">Reference proteome</keyword>
<evidence type="ECO:0000256" key="3">
    <source>
        <dbReference type="ARBA" id="ARBA00022833"/>
    </source>
</evidence>
<dbReference type="Pfam" id="PF13765">
    <property type="entry name" value="PRY"/>
    <property type="match status" value="1"/>
</dbReference>
<comment type="caution">
    <text evidence="5">The sequence shown here is derived from an EMBL/GenBank/DDBJ whole genome shotgun (WGS) entry which is preliminary data.</text>
</comment>
<dbReference type="AlphaFoldDB" id="A0AAW0PV48"/>
<dbReference type="PROSITE" id="PS50188">
    <property type="entry name" value="B302_SPRY"/>
    <property type="match status" value="1"/>
</dbReference>
<gene>
    <name evidence="5" type="ORF">WMY93_006834</name>
</gene>
<dbReference type="PANTHER" id="PTHR25465">
    <property type="entry name" value="B-BOX DOMAIN CONTAINING"/>
    <property type="match status" value="1"/>
</dbReference>
<dbReference type="GO" id="GO:0008270">
    <property type="term" value="F:zinc ion binding"/>
    <property type="evidence" value="ECO:0007669"/>
    <property type="project" value="UniProtKB-KW"/>
</dbReference>
<keyword evidence="2" id="KW-0863">Zinc-finger</keyword>
<dbReference type="Gene3D" id="2.60.120.920">
    <property type="match status" value="1"/>
</dbReference>
<dbReference type="SUPFAM" id="SSF49899">
    <property type="entry name" value="Concanavalin A-like lectins/glucanases"/>
    <property type="match status" value="1"/>
</dbReference>
<keyword evidence="1" id="KW-0479">Metal-binding</keyword>
<evidence type="ECO:0000259" key="4">
    <source>
        <dbReference type="PROSITE" id="PS50188"/>
    </source>
</evidence>
<dbReference type="PRINTS" id="PR01407">
    <property type="entry name" value="BUTYPHLNCDUF"/>
</dbReference>
<dbReference type="InterPro" id="IPR043136">
    <property type="entry name" value="B30.2/SPRY_sf"/>
</dbReference>
<dbReference type="Proteomes" id="UP001460270">
    <property type="component" value="Unassembled WGS sequence"/>
</dbReference>